<keyword evidence="2" id="KW-1133">Transmembrane helix</keyword>
<protein>
    <submittedName>
        <fullName evidence="4">Uncharacterized protein</fullName>
    </submittedName>
</protein>
<keyword evidence="2" id="KW-0472">Membrane</keyword>
<feature type="region of interest" description="Disordered" evidence="1">
    <location>
        <begin position="164"/>
        <end position="183"/>
    </location>
</feature>
<keyword evidence="3" id="KW-0732">Signal</keyword>
<dbReference type="OrthoDB" id="6627368at2759"/>
<feature type="transmembrane region" description="Helical" evidence="2">
    <location>
        <begin position="96"/>
        <end position="118"/>
    </location>
</feature>
<evidence type="ECO:0000256" key="1">
    <source>
        <dbReference type="SAM" id="MobiDB-lite"/>
    </source>
</evidence>
<dbReference type="Proteomes" id="UP000027135">
    <property type="component" value="Unassembled WGS sequence"/>
</dbReference>
<dbReference type="eggNOG" id="ENOG502SWBF">
    <property type="taxonomic scope" value="Eukaryota"/>
</dbReference>
<feature type="transmembrane region" description="Helical" evidence="2">
    <location>
        <begin position="124"/>
        <end position="148"/>
    </location>
</feature>
<name>A0A067QQR9_ZOONE</name>
<feature type="chain" id="PRO_5001644232" evidence="3">
    <location>
        <begin position="20"/>
        <end position="282"/>
    </location>
</feature>
<keyword evidence="5" id="KW-1185">Reference proteome</keyword>
<dbReference type="AlphaFoldDB" id="A0A067QQR9"/>
<dbReference type="InParanoid" id="A0A067QQR9"/>
<proteinExistence type="predicted"/>
<gene>
    <name evidence="4" type="ORF">L798_13671</name>
</gene>
<evidence type="ECO:0000313" key="5">
    <source>
        <dbReference type="Proteomes" id="UP000027135"/>
    </source>
</evidence>
<dbReference type="EMBL" id="KK853076">
    <property type="protein sequence ID" value="KDR11725.1"/>
    <property type="molecule type" value="Genomic_DNA"/>
</dbReference>
<sequence>MLPLVFVIISSHIVSGVLTRQNLTLSDVSTGRNTGFPYYANSYYDSHGSAADISSSSYYTPMMHYHHYDVPKYQQSHTGELCTWGRSFIDHILQIAVAKMSLLGFLKAAITAVGAGFITKLPIILFKLIALPVGLIVLGLPLLLPFLLPLLAMFIPIPVISHNSQNSEECNSPDCEASRNRNSTRNVEERISKALKTFMGSEACVGRLACELGKLNSASEYKEPILWLLGQMQRSAPAREQGMISAYRTAYRRGNEGNGCNGGFYRCDVSRLVSDIYNDNET</sequence>
<evidence type="ECO:0000313" key="4">
    <source>
        <dbReference type="EMBL" id="KDR11725.1"/>
    </source>
</evidence>
<evidence type="ECO:0000256" key="2">
    <source>
        <dbReference type="SAM" id="Phobius"/>
    </source>
</evidence>
<organism evidence="4 5">
    <name type="scientific">Zootermopsis nevadensis</name>
    <name type="common">Dampwood termite</name>
    <dbReference type="NCBI Taxonomy" id="136037"/>
    <lineage>
        <taxon>Eukaryota</taxon>
        <taxon>Metazoa</taxon>
        <taxon>Ecdysozoa</taxon>
        <taxon>Arthropoda</taxon>
        <taxon>Hexapoda</taxon>
        <taxon>Insecta</taxon>
        <taxon>Pterygota</taxon>
        <taxon>Neoptera</taxon>
        <taxon>Polyneoptera</taxon>
        <taxon>Dictyoptera</taxon>
        <taxon>Blattodea</taxon>
        <taxon>Blattoidea</taxon>
        <taxon>Termitoidae</taxon>
        <taxon>Termopsidae</taxon>
        <taxon>Zootermopsis</taxon>
    </lineage>
</organism>
<reference evidence="4 5" key="1">
    <citation type="journal article" date="2014" name="Nat. Commun.">
        <title>Molecular traces of alternative social organization in a termite genome.</title>
        <authorList>
            <person name="Terrapon N."/>
            <person name="Li C."/>
            <person name="Robertson H.M."/>
            <person name="Ji L."/>
            <person name="Meng X."/>
            <person name="Booth W."/>
            <person name="Chen Z."/>
            <person name="Childers C.P."/>
            <person name="Glastad K.M."/>
            <person name="Gokhale K."/>
            <person name="Gowin J."/>
            <person name="Gronenberg W."/>
            <person name="Hermansen R.A."/>
            <person name="Hu H."/>
            <person name="Hunt B.G."/>
            <person name="Huylmans A.K."/>
            <person name="Khalil S.M."/>
            <person name="Mitchell R.D."/>
            <person name="Munoz-Torres M.C."/>
            <person name="Mustard J.A."/>
            <person name="Pan H."/>
            <person name="Reese J.T."/>
            <person name="Scharf M.E."/>
            <person name="Sun F."/>
            <person name="Vogel H."/>
            <person name="Xiao J."/>
            <person name="Yang W."/>
            <person name="Yang Z."/>
            <person name="Yang Z."/>
            <person name="Zhou J."/>
            <person name="Zhu J."/>
            <person name="Brent C.S."/>
            <person name="Elsik C.G."/>
            <person name="Goodisman M.A."/>
            <person name="Liberles D.A."/>
            <person name="Roe R.M."/>
            <person name="Vargo E.L."/>
            <person name="Vilcinskas A."/>
            <person name="Wang J."/>
            <person name="Bornberg-Bauer E."/>
            <person name="Korb J."/>
            <person name="Zhang G."/>
            <person name="Liebig J."/>
        </authorList>
    </citation>
    <scope>NUCLEOTIDE SEQUENCE [LARGE SCALE GENOMIC DNA]</scope>
    <source>
        <tissue evidence="4">Whole organism</tissue>
    </source>
</reference>
<keyword evidence="2" id="KW-0812">Transmembrane</keyword>
<accession>A0A067QQR9</accession>
<evidence type="ECO:0000256" key="3">
    <source>
        <dbReference type="SAM" id="SignalP"/>
    </source>
</evidence>
<feature type="signal peptide" evidence="3">
    <location>
        <begin position="1"/>
        <end position="19"/>
    </location>
</feature>